<dbReference type="Proteomes" id="UP001597212">
    <property type="component" value="Unassembled WGS sequence"/>
</dbReference>
<evidence type="ECO:0000313" key="3">
    <source>
        <dbReference type="Proteomes" id="UP001597212"/>
    </source>
</evidence>
<dbReference type="SUPFAM" id="SSF55729">
    <property type="entry name" value="Acyl-CoA N-acyltransferases (Nat)"/>
    <property type="match status" value="1"/>
</dbReference>
<gene>
    <name evidence="2" type="ORF">ACFQ5K_11445</name>
</gene>
<sequence>MTLQSEPVRPASRYYFPVLKLYQRAFPKEEKVPLVWLLANSRRAGIDFLGWHDGARFVGLTFTVTTKALTYLIFLATAETVRGQGVGSAILDRLAARFDGRLLVLALEPQDDAASNVRQRRSRLAFYQRNGFVLQPYQVVDLGVAYDTMARNGRFAPAQFDALMRGYTGWFYPWYGSKILRK</sequence>
<organism evidence="2 3">
    <name type="scientific">Lacticaseibacillus hegangensis</name>
    <dbReference type="NCBI Taxonomy" id="2486010"/>
    <lineage>
        <taxon>Bacteria</taxon>
        <taxon>Bacillati</taxon>
        <taxon>Bacillota</taxon>
        <taxon>Bacilli</taxon>
        <taxon>Lactobacillales</taxon>
        <taxon>Lactobacillaceae</taxon>
        <taxon>Lacticaseibacillus</taxon>
    </lineage>
</organism>
<dbReference type="EC" id="2.3.-.-" evidence="2"/>
<dbReference type="RefSeq" id="WP_125755301.1">
    <property type="nucleotide sequence ID" value="NZ_JBHTOK010000077.1"/>
</dbReference>
<keyword evidence="2" id="KW-0012">Acyltransferase</keyword>
<dbReference type="Pfam" id="PF13508">
    <property type="entry name" value="Acetyltransf_7"/>
    <property type="match status" value="1"/>
</dbReference>
<name>A0ABW4CZV7_9LACO</name>
<proteinExistence type="predicted"/>
<feature type="domain" description="N-acetyltransferase" evidence="1">
    <location>
        <begin position="6"/>
        <end position="154"/>
    </location>
</feature>
<keyword evidence="3" id="KW-1185">Reference proteome</keyword>
<reference evidence="3" key="1">
    <citation type="journal article" date="2019" name="Int. J. Syst. Evol. Microbiol.">
        <title>The Global Catalogue of Microorganisms (GCM) 10K type strain sequencing project: providing services to taxonomists for standard genome sequencing and annotation.</title>
        <authorList>
            <consortium name="The Broad Institute Genomics Platform"/>
            <consortium name="The Broad Institute Genome Sequencing Center for Infectious Disease"/>
            <person name="Wu L."/>
            <person name="Ma J."/>
        </authorList>
    </citation>
    <scope>NUCLEOTIDE SEQUENCE [LARGE SCALE GENOMIC DNA]</scope>
    <source>
        <strain evidence="3">CCM 8912</strain>
    </source>
</reference>
<dbReference type="GO" id="GO:0016746">
    <property type="term" value="F:acyltransferase activity"/>
    <property type="evidence" value="ECO:0007669"/>
    <property type="project" value="UniProtKB-KW"/>
</dbReference>
<protein>
    <submittedName>
        <fullName evidence="2">GNAT family N-acetyltransferase</fullName>
        <ecNumber evidence="2">2.3.-.-</ecNumber>
    </submittedName>
</protein>
<evidence type="ECO:0000259" key="1">
    <source>
        <dbReference type="PROSITE" id="PS51186"/>
    </source>
</evidence>
<dbReference type="PROSITE" id="PS51186">
    <property type="entry name" value="GNAT"/>
    <property type="match status" value="1"/>
</dbReference>
<dbReference type="EMBL" id="JBHTOK010000077">
    <property type="protein sequence ID" value="MFD1441991.1"/>
    <property type="molecule type" value="Genomic_DNA"/>
</dbReference>
<keyword evidence="2" id="KW-0808">Transferase</keyword>
<dbReference type="InterPro" id="IPR000182">
    <property type="entry name" value="GNAT_dom"/>
</dbReference>
<evidence type="ECO:0000313" key="2">
    <source>
        <dbReference type="EMBL" id="MFD1441991.1"/>
    </source>
</evidence>
<comment type="caution">
    <text evidence="2">The sequence shown here is derived from an EMBL/GenBank/DDBJ whole genome shotgun (WGS) entry which is preliminary data.</text>
</comment>
<accession>A0ABW4CZV7</accession>
<dbReference type="InterPro" id="IPR016181">
    <property type="entry name" value="Acyl_CoA_acyltransferase"/>
</dbReference>
<dbReference type="Gene3D" id="3.40.630.30">
    <property type="match status" value="1"/>
</dbReference>